<name>A0A160V7E6_9ZZZZ</name>
<evidence type="ECO:0000256" key="4">
    <source>
        <dbReference type="ARBA" id="ARBA00022989"/>
    </source>
</evidence>
<comment type="subcellular location">
    <subcellularLocation>
        <location evidence="1">Cell membrane</location>
        <topology evidence="1">Multi-pass membrane protein</topology>
    </subcellularLocation>
</comment>
<organism evidence="7">
    <name type="scientific">hydrothermal vent metagenome</name>
    <dbReference type="NCBI Taxonomy" id="652676"/>
    <lineage>
        <taxon>unclassified sequences</taxon>
        <taxon>metagenomes</taxon>
        <taxon>ecological metagenomes</taxon>
    </lineage>
</organism>
<protein>
    <recommendedName>
        <fullName evidence="8">Flippase-like domain-containing protein</fullName>
    </recommendedName>
</protein>
<dbReference type="GO" id="GO:0005886">
    <property type="term" value="C:plasma membrane"/>
    <property type="evidence" value="ECO:0007669"/>
    <property type="project" value="UniProtKB-SubCell"/>
</dbReference>
<dbReference type="AlphaFoldDB" id="A0A160V7E6"/>
<proteinExistence type="predicted"/>
<accession>A0A160V7E6</accession>
<reference evidence="7" key="1">
    <citation type="submission" date="2015-10" db="EMBL/GenBank/DDBJ databases">
        <authorList>
            <person name="Gilbert D.G."/>
        </authorList>
    </citation>
    <scope>NUCLEOTIDE SEQUENCE</scope>
</reference>
<dbReference type="EMBL" id="FAXA01000128">
    <property type="protein sequence ID" value="CUV01762.1"/>
    <property type="molecule type" value="Genomic_DNA"/>
</dbReference>
<keyword evidence="5 6" id="KW-0472">Membrane</keyword>
<evidence type="ECO:0000256" key="2">
    <source>
        <dbReference type="ARBA" id="ARBA00022475"/>
    </source>
</evidence>
<dbReference type="InterPro" id="IPR022791">
    <property type="entry name" value="L-PG_synthase/AglD"/>
</dbReference>
<feature type="transmembrane region" description="Helical" evidence="6">
    <location>
        <begin position="49"/>
        <end position="70"/>
    </location>
</feature>
<evidence type="ECO:0000313" key="7">
    <source>
        <dbReference type="EMBL" id="CUV01762.1"/>
    </source>
</evidence>
<evidence type="ECO:0008006" key="8">
    <source>
        <dbReference type="Google" id="ProtNLM"/>
    </source>
</evidence>
<gene>
    <name evidence="7" type="ORF">MGWOODY_Clf1643</name>
</gene>
<sequence length="340" mass="36590">MKSAAGVLQKFLLQPKLRMVLGLVVGTVIGIAMVRDVEWGSLSSAFSDFPIGYGLLSLAVFSAATAMRAFRWQVLFLDDKVPLHRLLLVQNVGIGLNNVSPLRIISEATQFLMLTVRYRVRGDEVAATLGIQKVLDFVIAAILLGVGLMVLPSVKGLTPYIAGAIFISVISVMAVPVVIWFGSRPGLTHLQFLASTSSSLRDLTRARVRLTWSFLLTLGYWVLLGLSAWVLAHGMGIDINLLVATLLVIGTLTFVALVPSLPASVGTFEFAVFYLLTTIGVGDGDALGFALVIHVILFMPPILIAIMVFATWAVTGQGNPTRLAPDLPTTDPRQAQPHTD</sequence>
<feature type="transmembrane region" description="Helical" evidence="6">
    <location>
        <begin position="288"/>
        <end position="314"/>
    </location>
</feature>
<dbReference type="PANTHER" id="PTHR39087:SF2">
    <property type="entry name" value="UPF0104 MEMBRANE PROTEIN MJ1595"/>
    <property type="match status" value="1"/>
</dbReference>
<evidence type="ECO:0000256" key="5">
    <source>
        <dbReference type="ARBA" id="ARBA00023136"/>
    </source>
</evidence>
<feature type="transmembrane region" description="Helical" evidence="6">
    <location>
        <begin position="265"/>
        <end position="282"/>
    </location>
</feature>
<keyword evidence="3 6" id="KW-0812">Transmembrane</keyword>
<keyword evidence="4 6" id="KW-1133">Transmembrane helix</keyword>
<feature type="transmembrane region" description="Helical" evidence="6">
    <location>
        <begin position="160"/>
        <end position="181"/>
    </location>
</feature>
<dbReference type="PANTHER" id="PTHR39087">
    <property type="entry name" value="UPF0104 MEMBRANE PROTEIN MJ1595"/>
    <property type="match status" value="1"/>
</dbReference>
<feature type="transmembrane region" description="Helical" evidence="6">
    <location>
        <begin position="237"/>
        <end position="258"/>
    </location>
</feature>
<feature type="transmembrane region" description="Helical" evidence="6">
    <location>
        <begin position="210"/>
        <end position="231"/>
    </location>
</feature>
<feature type="transmembrane region" description="Helical" evidence="6">
    <location>
        <begin position="20"/>
        <end position="37"/>
    </location>
</feature>
<feature type="transmembrane region" description="Helical" evidence="6">
    <location>
        <begin position="134"/>
        <end position="154"/>
    </location>
</feature>
<dbReference type="Pfam" id="PF03706">
    <property type="entry name" value="LPG_synthase_TM"/>
    <property type="match status" value="1"/>
</dbReference>
<evidence type="ECO:0000256" key="6">
    <source>
        <dbReference type="SAM" id="Phobius"/>
    </source>
</evidence>
<evidence type="ECO:0000256" key="3">
    <source>
        <dbReference type="ARBA" id="ARBA00022692"/>
    </source>
</evidence>
<evidence type="ECO:0000256" key="1">
    <source>
        <dbReference type="ARBA" id="ARBA00004651"/>
    </source>
</evidence>
<keyword evidence="2" id="KW-1003">Cell membrane</keyword>